<accession>F8ETI7</accession>
<evidence type="ECO:0000256" key="2">
    <source>
        <dbReference type="ARBA" id="ARBA00004687"/>
    </source>
</evidence>
<keyword evidence="5" id="KW-0808">Transferase</keyword>
<evidence type="ECO:0000256" key="1">
    <source>
        <dbReference type="ARBA" id="ARBA00004477"/>
    </source>
</evidence>
<feature type="transmembrane region" description="Helical" evidence="10">
    <location>
        <begin position="276"/>
        <end position="293"/>
    </location>
</feature>
<dbReference type="eggNOG" id="COG5542">
    <property type="taxonomic scope" value="Bacteria"/>
</dbReference>
<keyword evidence="9 10" id="KW-0472">Membrane</keyword>
<evidence type="ECO:0000313" key="12">
    <source>
        <dbReference type="Proteomes" id="UP000000491"/>
    </source>
</evidence>
<evidence type="ECO:0000256" key="8">
    <source>
        <dbReference type="ARBA" id="ARBA00022989"/>
    </source>
</evidence>
<evidence type="ECO:0000256" key="6">
    <source>
        <dbReference type="ARBA" id="ARBA00022692"/>
    </source>
</evidence>
<dbReference type="STRING" id="579138.Zymop_1116"/>
<reference evidence="11 12" key="1">
    <citation type="journal article" date="2011" name="J. Bacteriol.">
        <title>Genome sequence of the ethanol-producing Zymomonas mobilis subsp. pomaceae lectotype strain ATCC 29192.</title>
        <authorList>
            <person name="Kouvelis V.N."/>
            <person name="Davenport K.W."/>
            <person name="Brettin T.S."/>
            <person name="Bruce D."/>
            <person name="Detter C."/>
            <person name="Han C.S."/>
            <person name="Nolan M."/>
            <person name="Tapia R."/>
            <person name="Damoulaki A."/>
            <person name="Kyrpides N.C."/>
            <person name="Typas M.A."/>
            <person name="Pappas K.M."/>
        </authorList>
    </citation>
    <scope>NUCLEOTIDE SEQUENCE [LARGE SCALE GENOMIC DNA]</scope>
    <source>
        <strain evidence="12">ATCC 29192 / DSM 22645 / JCM 10191 / CCUG 17912 / NBRC 13757 / NCIMB 11200 / NRRL B-4491 / Barker I</strain>
    </source>
</reference>
<dbReference type="UniPathway" id="UPA00196"/>
<dbReference type="GO" id="GO:0016020">
    <property type="term" value="C:membrane"/>
    <property type="evidence" value="ECO:0007669"/>
    <property type="project" value="GOC"/>
</dbReference>
<keyword evidence="4" id="KW-0328">Glycosyltransferase</keyword>
<evidence type="ECO:0000256" key="3">
    <source>
        <dbReference type="ARBA" id="ARBA00022502"/>
    </source>
</evidence>
<feature type="transmembrane region" description="Helical" evidence="10">
    <location>
        <begin position="213"/>
        <end position="236"/>
    </location>
</feature>
<evidence type="ECO:0000256" key="4">
    <source>
        <dbReference type="ARBA" id="ARBA00022676"/>
    </source>
</evidence>
<proteinExistence type="predicted"/>
<evidence type="ECO:0008006" key="13">
    <source>
        <dbReference type="Google" id="ProtNLM"/>
    </source>
</evidence>
<feature type="transmembrane region" description="Helical" evidence="10">
    <location>
        <begin position="332"/>
        <end position="350"/>
    </location>
</feature>
<evidence type="ECO:0000256" key="5">
    <source>
        <dbReference type="ARBA" id="ARBA00022679"/>
    </source>
</evidence>
<feature type="transmembrane region" description="Helical" evidence="10">
    <location>
        <begin position="183"/>
        <end position="201"/>
    </location>
</feature>
<dbReference type="GO" id="GO:0006506">
    <property type="term" value="P:GPI anchor biosynthetic process"/>
    <property type="evidence" value="ECO:0007669"/>
    <property type="project" value="UniProtKB-UniPathway"/>
</dbReference>
<name>F8ETI7_ZYMMT</name>
<keyword evidence="3" id="KW-0337">GPI-anchor biosynthesis</keyword>
<keyword evidence="7" id="KW-0256">Endoplasmic reticulum</keyword>
<dbReference type="GO" id="GO:0031501">
    <property type="term" value="C:mannosyltransferase complex"/>
    <property type="evidence" value="ECO:0007669"/>
    <property type="project" value="TreeGrafter"/>
</dbReference>
<evidence type="ECO:0000256" key="10">
    <source>
        <dbReference type="SAM" id="Phobius"/>
    </source>
</evidence>
<dbReference type="PATRIC" id="fig|579138.3.peg.1183"/>
<evidence type="ECO:0000313" key="11">
    <source>
        <dbReference type="EMBL" id="AEI38012.1"/>
    </source>
</evidence>
<dbReference type="PANTHER" id="PTHR12468:SF2">
    <property type="entry name" value="GPI MANNOSYLTRANSFERASE 2"/>
    <property type="match status" value="1"/>
</dbReference>
<dbReference type="PANTHER" id="PTHR12468">
    <property type="entry name" value="GPI MANNOSYLTRANSFERASE 2"/>
    <property type="match status" value="1"/>
</dbReference>
<protein>
    <recommendedName>
        <fullName evidence="13">Integral membrane protein</fullName>
    </recommendedName>
</protein>
<keyword evidence="6 10" id="KW-0812">Transmembrane</keyword>
<evidence type="ECO:0000256" key="9">
    <source>
        <dbReference type="ARBA" id="ARBA00023136"/>
    </source>
</evidence>
<gene>
    <name evidence="11" type="ordered locus">Zymop_1116</name>
</gene>
<sequence length="427" mass="48531">MENQKISSSFSRERFSFLPIKRLKFIKTRKKAPVSDFNNETDFQTIKRVLPLLLIGHILLLAATPVLLSLMHYKSSIIEITCHWDCHWYAAIAKGGYITPLIEQRDPGQDTWAFFPLFPLAVRFLSKITHLDIETSALWLNACLLPLLILATMLYAKAKNILYSAPLFCLFFLIFPLGIWYRIQYSECLYGLLLMMTLYFMQKGSIQLASIPAFLLTACRPTGMIISAVIAFFHFISAFTEPDYSGSTFHSDKKKKISFYHCLCTSQKIKALIESSSFFIISASGLAFYMIYLHQITGDAMAFSHVQIGWHRYFANPIHHLIHDIHAHHHGFALDVFALAGVALIIWGFFKGQWLESLLLTATAILSLSTGINSIHRIIFANPLAIILCWQMITPLSRPIRNTLFSIMLLSDVILTIVWLHGSAFLA</sequence>
<comment type="pathway">
    <text evidence="2">Glycolipid biosynthesis; glycosylphosphatidylinositol-anchor biosynthesis.</text>
</comment>
<feature type="transmembrane region" description="Helical" evidence="10">
    <location>
        <begin position="161"/>
        <end position="177"/>
    </location>
</feature>
<dbReference type="GO" id="GO:0000009">
    <property type="term" value="F:alpha-1,6-mannosyltransferase activity"/>
    <property type="evidence" value="ECO:0007669"/>
    <property type="project" value="InterPro"/>
</dbReference>
<feature type="transmembrane region" description="Helical" evidence="10">
    <location>
        <begin position="137"/>
        <end position="156"/>
    </location>
</feature>
<organism evidence="11 12">
    <name type="scientific">Zymomonas mobilis subsp. pomaceae (strain ATCC 29192 / DSM 22645 / JCM 10191 / CCUG 17912 / NBRC 13757 / NCIMB 11200 / NRRL B-4491 / Barker I)</name>
    <dbReference type="NCBI Taxonomy" id="579138"/>
    <lineage>
        <taxon>Bacteria</taxon>
        <taxon>Pseudomonadati</taxon>
        <taxon>Pseudomonadota</taxon>
        <taxon>Alphaproteobacteria</taxon>
        <taxon>Sphingomonadales</taxon>
        <taxon>Zymomonadaceae</taxon>
        <taxon>Zymomonas</taxon>
    </lineage>
</organism>
<dbReference type="KEGG" id="zmp:Zymop_1116"/>
<dbReference type="Proteomes" id="UP000000491">
    <property type="component" value="Chromosome"/>
</dbReference>
<dbReference type="AlphaFoldDB" id="F8ETI7"/>
<dbReference type="HOGENOM" id="CLU_036370_3_0_5"/>
<feature type="transmembrane region" description="Helical" evidence="10">
    <location>
        <begin position="49"/>
        <end position="68"/>
    </location>
</feature>
<feature type="transmembrane region" description="Helical" evidence="10">
    <location>
        <begin position="405"/>
        <end position="426"/>
    </location>
</feature>
<dbReference type="EMBL" id="CP002865">
    <property type="protein sequence ID" value="AEI38012.1"/>
    <property type="molecule type" value="Genomic_DNA"/>
</dbReference>
<dbReference type="GO" id="GO:0004376">
    <property type="term" value="F:GPI mannosyltransferase activity"/>
    <property type="evidence" value="ECO:0007669"/>
    <property type="project" value="InterPro"/>
</dbReference>
<keyword evidence="8 10" id="KW-1133">Transmembrane helix</keyword>
<dbReference type="InterPro" id="IPR007315">
    <property type="entry name" value="PIG-V/Gpi18"/>
</dbReference>
<evidence type="ECO:0000256" key="7">
    <source>
        <dbReference type="ARBA" id="ARBA00022824"/>
    </source>
</evidence>
<comment type="subcellular location">
    <subcellularLocation>
        <location evidence="1">Endoplasmic reticulum membrane</location>
        <topology evidence="1">Multi-pass membrane protein</topology>
    </subcellularLocation>
</comment>